<gene>
    <name evidence="2" type="primary">ga31200</name>
    <name evidence="2" type="ORF">PR202_ga31200</name>
</gene>
<keyword evidence="1" id="KW-0472">Membrane</keyword>
<evidence type="ECO:0000313" key="2">
    <source>
        <dbReference type="EMBL" id="GJN12879.1"/>
    </source>
</evidence>
<name>A0AAV5DQE3_ELECO</name>
<feature type="transmembrane region" description="Helical" evidence="1">
    <location>
        <begin position="52"/>
        <end position="73"/>
    </location>
</feature>
<keyword evidence="1" id="KW-1133">Transmembrane helix</keyword>
<sequence length="168" mass="17749">MDDQASRNGAWDIVLVRRSPSTARSDRCAKLVLLWFVATGVAVGLFVLTGYIWGSVGTVAILVVGGWFSYYYFNAAPPETPLLPVDQPHAIVNGGDAGLSQEDIDSIPAYEYIRKVPAEQCAVCINVLRDGETLTLPGRALASGLGQTATLRSASAQLAHAAEADTAA</sequence>
<evidence type="ECO:0000313" key="3">
    <source>
        <dbReference type="Proteomes" id="UP001054889"/>
    </source>
</evidence>
<organism evidence="2 3">
    <name type="scientific">Eleusine coracana subsp. coracana</name>
    <dbReference type="NCBI Taxonomy" id="191504"/>
    <lineage>
        <taxon>Eukaryota</taxon>
        <taxon>Viridiplantae</taxon>
        <taxon>Streptophyta</taxon>
        <taxon>Embryophyta</taxon>
        <taxon>Tracheophyta</taxon>
        <taxon>Spermatophyta</taxon>
        <taxon>Magnoliopsida</taxon>
        <taxon>Liliopsida</taxon>
        <taxon>Poales</taxon>
        <taxon>Poaceae</taxon>
        <taxon>PACMAD clade</taxon>
        <taxon>Chloridoideae</taxon>
        <taxon>Cynodonteae</taxon>
        <taxon>Eleusininae</taxon>
        <taxon>Eleusine</taxon>
    </lineage>
</organism>
<keyword evidence="3" id="KW-1185">Reference proteome</keyword>
<keyword evidence="1" id="KW-0812">Transmembrane</keyword>
<accession>A0AAV5DQE3</accession>
<dbReference type="AlphaFoldDB" id="A0AAV5DQE3"/>
<comment type="caution">
    <text evidence="2">The sequence shown here is derived from an EMBL/GenBank/DDBJ whole genome shotgun (WGS) entry which is preliminary data.</text>
</comment>
<evidence type="ECO:0000256" key="1">
    <source>
        <dbReference type="SAM" id="Phobius"/>
    </source>
</evidence>
<dbReference type="Proteomes" id="UP001054889">
    <property type="component" value="Unassembled WGS sequence"/>
</dbReference>
<protein>
    <submittedName>
        <fullName evidence="2">Uncharacterized protein</fullName>
    </submittedName>
</protein>
<reference evidence="2" key="1">
    <citation type="journal article" date="2018" name="DNA Res.">
        <title>Multiple hybrid de novo genome assembly of finger millet, an orphan allotetraploid crop.</title>
        <authorList>
            <person name="Hatakeyama M."/>
            <person name="Aluri S."/>
            <person name="Balachadran M.T."/>
            <person name="Sivarajan S.R."/>
            <person name="Patrignani A."/>
            <person name="Gruter S."/>
            <person name="Poveda L."/>
            <person name="Shimizu-Inatsugi R."/>
            <person name="Baeten J."/>
            <person name="Francoijs K.J."/>
            <person name="Nataraja K.N."/>
            <person name="Reddy Y.A.N."/>
            <person name="Phadnis S."/>
            <person name="Ravikumar R.L."/>
            <person name="Schlapbach R."/>
            <person name="Sreeman S.M."/>
            <person name="Shimizu K.K."/>
        </authorList>
    </citation>
    <scope>NUCLEOTIDE SEQUENCE</scope>
</reference>
<dbReference type="EMBL" id="BQKI01000026">
    <property type="protein sequence ID" value="GJN12879.1"/>
    <property type="molecule type" value="Genomic_DNA"/>
</dbReference>
<proteinExistence type="predicted"/>
<reference evidence="2" key="2">
    <citation type="submission" date="2021-12" db="EMBL/GenBank/DDBJ databases">
        <title>Resequencing data analysis of finger millet.</title>
        <authorList>
            <person name="Hatakeyama M."/>
            <person name="Aluri S."/>
            <person name="Balachadran M.T."/>
            <person name="Sivarajan S.R."/>
            <person name="Poveda L."/>
            <person name="Shimizu-Inatsugi R."/>
            <person name="Schlapbach R."/>
            <person name="Sreeman S.M."/>
            <person name="Shimizu K.K."/>
        </authorList>
    </citation>
    <scope>NUCLEOTIDE SEQUENCE</scope>
</reference>
<feature type="transmembrane region" description="Helical" evidence="1">
    <location>
        <begin position="28"/>
        <end position="46"/>
    </location>
</feature>